<protein>
    <submittedName>
        <fullName evidence="1">Uncharacterized protein</fullName>
    </submittedName>
</protein>
<evidence type="ECO:0000313" key="2">
    <source>
        <dbReference type="Proteomes" id="UP000828941"/>
    </source>
</evidence>
<comment type="caution">
    <text evidence="1">The sequence shown here is derived from an EMBL/GenBank/DDBJ whole genome shotgun (WGS) entry which is preliminary data.</text>
</comment>
<sequence>MSYRNSFTKGHDQKKNYTKALSKPGKGSSDDDFAFQLIDENGSFNTEGLKDFARKVNLQQCDSLYAVIAIMGPQSSGKSTLLNHLFGTNFKEMNQDNGRSQTTKGIWLARSPDIKPLTLVMDMEGTDGSERGEEETAFEKQSALFALSVADAVLINMWCQDIGREHAANKPLLRVVFQQVMIQFCNKPRKMTLMFVVRDKTKSPESALEAKLKEDIEKIWDSLLTPSRSCSNLQLHNFFQVKVIFLPNYEEQEEEFKLKVEELKRRFVDSTAPGGLADTGEQKRPASGFPMLAQNIWEHVLENKDLDIPAQKVMVATVRSEDIKNELYDSVQMNEDWCRLRKDALFGFVPHFGNIMNSVFNTYISKYDAETIYFDEEVTNEKRQELLHQMSQLVEPVYQSMVNHLRLEHLMKFMEEFDKDSDKQNSFSIIADRIQYYLLEFDQACAAIRVDRAKWDTLKAKAKLRSDMNSYSNTKYEDKLAAKIRRLYEPKLKQELSNSVKYVLCEETDPTWSKIRERFKTVIKSALSQFNHTISVFRVDEEDRKERIESLEKYAKLLVESKAREESGRVKIHMISKFVRHLKNGYNSWLRNLENIEEIDRAASGAVATPFMLLASLVAIRLEDDESDDNIPKILHNALLGSGDEKQLNRLDSTYWEKVPSSRTLITPIQCKELWEAFRVEAKDAVSNAHELVQPVPEDMSNHLRQEYLNKFMEAFHKHSDELKLWISVDERTENASCPVLVHCPGNRKERDVTVTDSKPAPSIHLPVKPSSPVSTRLETKMVVPKSSKTMPISSVVPDGSSFQNIKVEERGGIEKTSERVDKGKRKVTTPVSCVERNNAGQAGKAGSDLFFLPPSPASELTTGSQSLPINPHSFGYPFNTFSSSIDGTLETDSNRSFWNQSVNFGDMIDTTLMFPFDVENHKMLTPAQRGHFIETTILQLISMMRIQNLECAKFFNCLSKIETSGKVKAKMDMKIDRPHDKLEDVLPYKKVGSVQKLKSYLDVLEFGFWNGVNQVAHQAKLQFPGFEIDKSKLDMLKGLHNGQITEPREAPEEEIDVEVDLGFE</sequence>
<dbReference type="Proteomes" id="UP000828941">
    <property type="component" value="Chromosome 2"/>
</dbReference>
<accession>A0ACB9Q066</accession>
<proteinExistence type="predicted"/>
<gene>
    <name evidence="1" type="ORF">L6164_003031</name>
</gene>
<name>A0ACB9Q066_BAUVA</name>
<dbReference type="EMBL" id="CM039427">
    <property type="protein sequence ID" value="KAI4354138.1"/>
    <property type="molecule type" value="Genomic_DNA"/>
</dbReference>
<organism evidence="1 2">
    <name type="scientific">Bauhinia variegata</name>
    <name type="common">Purple orchid tree</name>
    <name type="synonym">Phanera variegata</name>
    <dbReference type="NCBI Taxonomy" id="167791"/>
    <lineage>
        <taxon>Eukaryota</taxon>
        <taxon>Viridiplantae</taxon>
        <taxon>Streptophyta</taxon>
        <taxon>Embryophyta</taxon>
        <taxon>Tracheophyta</taxon>
        <taxon>Spermatophyta</taxon>
        <taxon>Magnoliopsida</taxon>
        <taxon>eudicotyledons</taxon>
        <taxon>Gunneridae</taxon>
        <taxon>Pentapetalae</taxon>
        <taxon>rosids</taxon>
        <taxon>fabids</taxon>
        <taxon>Fabales</taxon>
        <taxon>Fabaceae</taxon>
        <taxon>Cercidoideae</taxon>
        <taxon>Cercideae</taxon>
        <taxon>Bauhiniinae</taxon>
        <taxon>Bauhinia</taxon>
    </lineage>
</organism>
<evidence type="ECO:0000313" key="1">
    <source>
        <dbReference type="EMBL" id="KAI4354138.1"/>
    </source>
</evidence>
<reference evidence="1 2" key="1">
    <citation type="journal article" date="2022" name="DNA Res.">
        <title>Chromosomal-level genome assembly of the orchid tree Bauhinia variegata (Leguminosae; Cercidoideae) supports the allotetraploid origin hypothesis of Bauhinia.</title>
        <authorList>
            <person name="Zhong Y."/>
            <person name="Chen Y."/>
            <person name="Zheng D."/>
            <person name="Pang J."/>
            <person name="Liu Y."/>
            <person name="Luo S."/>
            <person name="Meng S."/>
            <person name="Qian L."/>
            <person name="Wei D."/>
            <person name="Dai S."/>
            <person name="Zhou R."/>
        </authorList>
    </citation>
    <scope>NUCLEOTIDE SEQUENCE [LARGE SCALE GENOMIC DNA]</scope>
    <source>
        <strain evidence="1">BV-YZ2020</strain>
    </source>
</reference>
<keyword evidence="2" id="KW-1185">Reference proteome</keyword>